<evidence type="ECO:0000256" key="2">
    <source>
        <dbReference type="RuleBase" id="RU363072"/>
    </source>
</evidence>
<proteinExistence type="inferred from homology"/>
<accession>A0A192A072</accession>
<gene>
    <name evidence="3" type="ORF">A9Y76_15525</name>
</gene>
<evidence type="ECO:0000313" key="3">
    <source>
        <dbReference type="EMBL" id="ANJ73784.1"/>
    </source>
</evidence>
<dbReference type="Gene3D" id="2.40.160.180">
    <property type="entry name" value="Carbohydrate-selective porin OprB"/>
    <property type="match status" value="1"/>
</dbReference>
<dbReference type="AlphaFoldDB" id="A0A192A072"/>
<evidence type="ECO:0000313" key="4">
    <source>
        <dbReference type="Proteomes" id="UP000078572"/>
    </source>
</evidence>
<evidence type="ECO:0000256" key="1">
    <source>
        <dbReference type="ARBA" id="ARBA00008769"/>
    </source>
</evidence>
<dbReference type="GeneID" id="61527429"/>
<dbReference type="Pfam" id="PF04966">
    <property type="entry name" value="OprB"/>
    <property type="match status" value="1"/>
</dbReference>
<dbReference type="GO" id="GO:0015288">
    <property type="term" value="F:porin activity"/>
    <property type="evidence" value="ECO:0007669"/>
    <property type="project" value="InterPro"/>
</dbReference>
<name>A0A192A072_9RALS</name>
<sequence>MLFLSMLQYVWVAVRPLVLVRAAAAFRPFGPFRRPALLAAMASFSVFTHAAQAQEAQASAPAADALPIAGGELDDRFGFHGQSTWVWQAKPAFKSPYSGDNSLTGGRAISYSFSTTLDLGMRLWKGAEFHFNPEVIMGKAFSDLHGLGGPTNGELAKVTGTDPTLYRARAFLRQTWGLGGDTEKIDADFNQFADVVDKRRVVLTVGNMPVLDVFDGVEYSHDPRTQFLNWSFMASPSFDYPADARGYNWGIALEYIDSELGWAARAGRFLQPIESNGLALDSAFMQHYGDMVELEKSYTLFGQDGKVRLMGWRNKTRMGRFDDAIALGQATGSAPDLSQVRKEHAKVGVGLSFEQKAGENLGLFARLNWSDDKTETYAFTEVGRNVSFGGLLKGSSWGRPNDVVGAAFSLNMLGPDHKAYLAAGGSGAFLGDGALNYGHERVLELFYSFQPVKGLMLSPDFQLIQNPGYNRDRGPAKFYGMRVHAEF</sequence>
<dbReference type="Proteomes" id="UP000078572">
    <property type="component" value="Chromosome 1"/>
</dbReference>
<dbReference type="GO" id="GO:0016020">
    <property type="term" value="C:membrane"/>
    <property type="evidence" value="ECO:0007669"/>
    <property type="project" value="InterPro"/>
</dbReference>
<organism evidence="3 4">
    <name type="scientific">Ralstonia insidiosa</name>
    <dbReference type="NCBI Taxonomy" id="190721"/>
    <lineage>
        <taxon>Bacteria</taxon>
        <taxon>Pseudomonadati</taxon>
        <taxon>Pseudomonadota</taxon>
        <taxon>Betaproteobacteria</taxon>
        <taxon>Burkholderiales</taxon>
        <taxon>Burkholderiaceae</taxon>
        <taxon>Ralstonia</taxon>
    </lineage>
</organism>
<reference evidence="4" key="1">
    <citation type="submission" date="2016-06" db="EMBL/GenBank/DDBJ databases">
        <authorList>
            <person name="Xu Y."/>
            <person name="Nagy A."/>
            <person name="Yan X."/>
            <person name="Kim S.W."/>
            <person name="Haley B."/>
            <person name="Liu N.T."/>
            <person name="Nou X."/>
        </authorList>
    </citation>
    <scope>NUCLEOTIDE SEQUENCE [LARGE SCALE GENOMIC DNA]</scope>
    <source>
        <strain evidence="4">ATCC 49129</strain>
    </source>
</reference>
<dbReference type="InterPro" id="IPR007049">
    <property type="entry name" value="Carb-sel_porin_OprB"/>
</dbReference>
<protein>
    <submittedName>
        <fullName evidence="3">Porin</fullName>
    </submittedName>
</protein>
<dbReference type="STRING" id="190721.ACS15_3243"/>
<keyword evidence="4" id="KW-1185">Reference proteome</keyword>
<dbReference type="OrthoDB" id="5755240at2"/>
<dbReference type="InterPro" id="IPR038673">
    <property type="entry name" value="OprB_sf"/>
</dbReference>
<comment type="similarity">
    <text evidence="1 2">Belongs to the OprB family.</text>
</comment>
<dbReference type="GO" id="GO:0008643">
    <property type="term" value="P:carbohydrate transport"/>
    <property type="evidence" value="ECO:0007669"/>
    <property type="project" value="InterPro"/>
</dbReference>
<dbReference type="EMBL" id="CP016022">
    <property type="protein sequence ID" value="ANJ73784.1"/>
    <property type="molecule type" value="Genomic_DNA"/>
</dbReference>
<dbReference type="RefSeq" id="WP_064805376.1">
    <property type="nucleotide sequence ID" value="NZ_CP016022.1"/>
</dbReference>